<reference evidence="2" key="1">
    <citation type="journal article" date="2023" name="Mol. Phylogenet. Evol.">
        <title>Genome-scale phylogeny and comparative genomics of the fungal order Sordariales.</title>
        <authorList>
            <person name="Hensen N."/>
            <person name="Bonometti L."/>
            <person name="Westerberg I."/>
            <person name="Brannstrom I.O."/>
            <person name="Guillou S."/>
            <person name="Cros-Aarteil S."/>
            <person name="Calhoun S."/>
            <person name="Haridas S."/>
            <person name="Kuo A."/>
            <person name="Mondo S."/>
            <person name="Pangilinan J."/>
            <person name="Riley R."/>
            <person name="LaButti K."/>
            <person name="Andreopoulos B."/>
            <person name="Lipzen A."/>
            <person name="Chen C."/>
            <person name="Yan M."/>
            <person name="Daum C."/>
            <person name="Ng V."/>
            <person name="Clum A."/>
            <person name="Steindorff A."/>
            <person name="Ohm R.A."/>
            <person name="Martin F."/>
            <person name="Silar P."/>
            <person name="Natvig D.O."/>
            <person name="Lalanne C."/>
            <person name="Gautier V."/>
            <person name="Ament-Velasquez S.L."/>
            <person name="Kruys A."/>
            <person name="Hutchinson M.I."/>
            <person name="Powell A.J."/>
            <person name="Barry K."/>
            <person name="Miller A.N."/>
            <person name="Grigoriev I.V."/>
            <person name="Debuchy R."/>
            <person name="Gladieux P."/>
            <person name="Hiltunen Thoren M."/>
            <person name="Johannesson H."/>
        </authorList>
    </citation>
    <scope>NUCLEOTIDE SEQUENCE</scope>
    <source>
        <strain evidence="2">PSN324</strain>
    </source>
</reference>
<evidence type="ECO:0000313" key="2">
    <source>
        <dbReference type="EMBL" id="KAK4460495.1"/>
    </source>
</evidence>
<keyword evidence="3" id="KW-1185">Reference proteome</keyword>
<organism evidence="2 3">
    <name type="scientific">Cladorrhinum samala</name>
    <dbReference type="NCBI Taxonomy" id="585594"/>
    <lineage>
        <taxon>Eukaryota</taxon>
        <taxon>Fungi</taxon>
        <taxon>Dikarya</taxon>
        <taxon>Ascomycota</taxon>
        <taxon>Pezizomycotina</taxon>
        <taxon>Sordariomycetes</taxon>
        <taxon>Sordariomycetidae</taxon>
        <taxon>Sordariales</taxon>
        <taxon>Podosporaceae</taxon>
        <taxon>Cladorrhinum</taxon>
    </lineage>
</organism>
<dbReference type="AlphaFoldDB" id="A0AAV9HIC5"/>
<gene>
    <name evidence="2" type="ORF">QBC42DRAFT_288493</name>
</gene>
<proteinExistence type="predicted"/>
<feature type="compositionally biased region" description="Polar residues" evidence="1">
    <location>
        <begin position="318"/>
        <end position="329"/>
    </location>
</feature>
<dbReference type="Proteomes" id="UP001321749">
    <property type="component" value="Unassembled WGS sequence"/>
</dbReference>
<dbReference type="EMBL" id="MU865011">
    <property type="protein sequence ID" value="KAK4460495.1"/>
    <property type="molecule type" value="Genomic_DNA"/>
</dbReference>
<feature type="region of interest" description="Disordered" evidence="1">
    <location>
        <begin position="299"/>
        <end position="329"/>
    </location>
</feature>
<evidence type="ECO:0008006" key="4">
    <source>
        <dbReference type="Google" id="ProtNLM"/>
    </source>
</evidence>
<evidence type="ECO:0000256" key="1">
    <source>
        <dbReference type="SAM" id="MobiDB-lite"/>
    </source>
</evidence>
<protein>
    <recommendedName>
        <fullName evidence="4">F-box domain-containing protein</fullName>
    </recommendedName>
</protein>
<comment type="caution">
    <text evidence="2">The sequence shown here is derived from an EMBL/GenBank/DDBJ whole genome shotgun (WGS) entry which is preliminary data.</text>
</comment>
<name>A0AAV9HIC5_9PEZI</name>
<evidence type="ECO:0000313" key="3">
    <source>
        <dbReference type="Proteomes" id="UP001321749"/>
    </source>
</evidence>
<reference evidence="2" key="2">
    <citation type="submission" date="2023-06" db="EMBL/GenBank/DDBJ databases">
        <authorList>
            <consortium name="Lawrence Berkeley National Laboratory"/>
            <person name="Mondo S.J."/>
            <person name="Hensen N."/>
            <person name="Bonometti L."/>
            <person name="Westerberg I."/>
            <person name="Brannstrom I.O."/>
            <person name="Guillou S."/>
            <person name="Cros-Aarteil S."/>
            <person name="Calhoun S."/>
            <person name="Haridas S."/>
            <person name="Kuo A."/>
            <person name="Pangilinan J."/>
            <person name="Riley R."/>
            <person name="Labutti K."/>
            <person name="Andreopoulos B."/>
            <person name="Lipzen A."/>
            <person name="Chen C."/>
            <person name="Yanf M."/>
            <person name="Daum C."/>
            <person name="Ng V."/>
            <person name="Clum A."/>
            <person name="Steindorff A."/>
            <person name="Ohm R."/>
            <person name="Martin F."/>
            <person name="Silar P."/>
            <person name="Natvig D."/>
            <person name="Lalanne C."/>
            <person name="Gautier V."/>
            <person name="Ament-Velasquez S.L."/>
            <person name="Kruys A."/>
            <person name="Hutchinson M.I."/>
            <person name="Powell A.J."/>
            <person name="Barry K."/>
            <person name="Miller A.N."/>
            <person name="Grigoriev I.V."/>
            <person name="Debuchy R."/>
            <person name="Gladieux P."/>
            <person name="Thoren M.H."/>
            <person name="Johannesson H."/>
        </authorList>
    </citation>
    <scope>NUCLEOTIDE SEQUENCE</scope>
    <source>
        <strain evidence="2">PSN324</strain>
    </source>
</reference>
<sequence>MSHTTRGARLPVRTKPGTQRTQLLDLPNEILLAIAESFYSVYRHGSRCDLSLDPADANHTLNLSEYHRDRLALARLCGASRRLRDVCSPVLYEEFVPVPADGFSIARLPYLNTMRPARVDRRLPRFLNTILTRRDLAGRVRRAHITADLLFDTPEVEGSPSLHTYTYTSTAVAALAAARLRFPLGEFLSALGIDDLAAPCTMSARDDRQRRCSHATARVLVAILIGALPNLEHLSVQSGWIIKTQIPARALAIVSGKRRGQLPLRVLDVSNFWAGSVYSHVQPHWWTRFTSTVTAVAHGTSRGSGTVDESDGRDSVLQGGNSNEENPLSLTSWASSNTGVWLCEGEGNVKGEPTLGSRIRI</sequence>
<accession>A0AAV9HIC5</accession>